<sequence length="72" mass="8130">MHLELMDMRKRLSRLRHNMTLDMVCQCLITNFRIALIASDARGKLFQRALSKNVLPSEPEGTGTGSPIRSSD</sequence>
<dbReference type="KEGG" id="tot:TOT_010001069"/>
<dbReference type="RefSeq" id="XP_009689916.1">
    <property type="nucleotide sequence ID" value="XM_009691621.1"/>
</dbReference>
<dbReference type="EMBL" id="AP011946">
    <property type="protein sequence ID" value="BAM39615.1"/>
    <property type="molecule type" value="Genomic_DNA"/>
</dbReference>
<dbReference type="VEuPathDB" id="PiroplasmaDB:TOT_010001069"/>
<gene>
    <name evidence="1" type="ORF">TOT_010001069</name>
</gene>
<protein>
    <submittedName>
        <fullName evidence="1">Uncharacterized protein</fullName>
    </submittedName>
</protein>
<dbReference type="OrthoDB" id="365257at2759"/>
<reference evidence="1 2" key="1">
    <citation type="journal article" date="2012" name="MBio">
        <title>Comparative genome analysis of three eukaryotic parasites with differing abilities to transform leukocytes reveals key mediators of Theileria-induced leukocyte transformation.</title>
        <authorList>
            <person name="Hayashida K."/>
            <person name="Hara Y."/>
            <person name="Abe T."/>
            <person name="Yamasaki C."/>
            <person name="Toyoda A."/>
            <person name="Kosuge T."/>
            <person name="Suzuki Y."/>
            <person name="Sato Y."/>
            <person name="Kawashima S."/>
            <person name="Katayama T."/>
            <person name="Wakaguri H."/>
            <person name="Inoue N."/>
            <person name="Homma K."/>
            <person name="Tada-Umezaki M."/>
            <person name="Yagi Y."/>
            <person name="Fujii Y."/>
            <person name="Habara T."/>
            <person name="Kanehisa M."/>
            <person name="Watanabe H."/>
            <person name="Ito K."/>
            <person name="Gojobori T."/>
            <person name="Sugawara H."/>
            <person name="Imanishi T."/>
            <person name="Weir W."/>
            <person name="Gardner M."/>
            <person name="Pain A."/>
            <person name="Shiels B."/>
            <person name="Hattori M."/>
            <person name="Nene V."/>
            <person name="Sugimoto C."/>
        </authorList>
    </citation>
    <scope>NUCLEOTIDE SEQUENCE [LARGE SCALE GENOMIC DNA]</scope>
    <source>
        <strain evidence="1 2">Shintoku</strain>
    </source>
</reference>
<evidence type="ECO:0000313" key="1">
    <source>
        <dbReference type="EMBL" id="BAM39615.1"/>
    </source>
</evidence>
<keyword evidence="2" id="KW-1185">Reference proteome</keyword>
<dbReference type="AlphaFoldDB" id="J4D6J5"/>
<organism evidence="1 2">
    <name type="scientific">Theileria orientalis strain Shintoku</name>
    <dbReference type="NCBI Taxonomy" id="869250"/>
    <lineage>
        <taxon>Eukaryota</taxon>
        <taxon>Sar</taxon>
        <taxon>Alveolata</taxon>
        <taxon>Apicomplexa</taxon>
        <taxon>Aconoidasida</taxon>
        <taxon>Piroplasmida</taxon>
        <taxon>Theileriidae</taxon>
        <taxon>Theileria</taxon>
    </lineage>
</organism>
<dbReference type="GeneID" id="20713888"/>
<name>J4D6J5_THEOR</name>
<dbReference type="Proteomes" id="UP000003786">
    <property type="component" value="Chromosome 1"/>
</dbReference>
<accession>J4D6J5</accession>
<proteinExistence type="predicted"/>
<evidence type="ECO:0000313" key="2">
    <source>
        <dbReference type="Proteomes" id="UP000003786"/>
    </source>
</evidence>